<feature type="region of interest" description="Disordered" evidence="1">
    <location>
        <begin position="1"/>
        <end position="355"/>
    </location>
</feature>
<evidence type="ECO:0000313" key="5">
    <source>
        <dbReference type="Proteomes" id="UP000800041"/>
    </source>
</evidence>
<feature type="domain" description="PH" evidence="2">
    <location>
        <begin position="768"/>
        <end position="897"/>
    </location>
</feature>
<dbReference type="GO" id="GO:0032012">
    <property type="term" value="P:regulation of ARF protein signal transduction"/>
    <property type="evidence" value="ECO:0007669"/>
    <property type="project" value="InterPro"/>
</dbReference>
<dbReference type="OrthoDB" id="430364at2759"/>
<dbReference type="SUPFAM" id="SSF50729">
    <property type="entry name" value="PH domain-like"/>
    <property type="match status" value="1"/>
</dbReference>
<organism evidence="4 5">
    <name type="scientific">Aulographum hederae CBS 113979</name>
    <dbReference type="NCBI Taxonomy" id="1176131"/>
    <lineage>
        <taxon>Eukaryota</taxon>
        <taxon>Fungi</taxon>
        <taxon>Dikarya</taxon>
        <taxon>Ascomycota</taxon>
        <taxon>Pezizomycotina</taxon>
        <taxon>Dothideomycetes</taxon>
        <taxon>Pleosporomycetidae</taxon>
        <taxon>Aulographales</taxon>
        <taxon>Aulographaceae</taxon>
    </lineage>
</organism>
<dbReference type="Gene3D" id="1.10.1000.11">
    <property type="entry name" value="Arf Nucleotide-binding Site Opener,domain 2"/>
    <property type="match status" value="1"/>
</dbReference>
<gene>
    <name evidence="4" type="ORF">K402DRAFT_400517</name>
</gene>
<evidence type="ECO:0000259" key="3">
    <source>
        <dbReference type="PROSITE" id="PS50190"/>
    </source>
</evidence>
<feature type="compositionally biased region" description="Polar residues" evidence="1">
    <location>
        <begin position="1135"/>
        <end position="1144"/>
    </location>
</feature>
<name>A0A6G1HDC5_9PEZI</name>
<dbReference type="InterPro" id="IPR035999">
    <property type="entry name" value="Sec7_dom_sf"/>
</dbReference>
<dbReference type="Proteomes" id="UP000800041">
    <property type="component" value="Unassembled WGS sequence"/>
</dbReference>
<evidence type="ECO:0000313" key="4">
    <source>
        <dbReference type="EMBL" id="KAF1991020.1"/>
    </source>
</evidence>
<feature type="compositionally biased region" description="Low complexity" evidence="1">
    <location>
        <begin position="1356"/>
        <end position="1370"/>
    </location>
</feature>
<feature type="region of interest" description="Disordered" evidence="1">
    <location>
        <begin position="1317"/>
        <end position="1478"/>
    </location>
</feature>
<dbReference type="Gene3D" id="2.30.29.30">
    <property type="entry name" value="Pleckstrin-homology domain (PH domain)/Phosphotyrosine-binding domain (PTB)"/>
    <property type="match status" value="1"/>
</dbReference>
<dbReference type="SUPFAM" id="SSF48425">
    <property type="entry name" value="Sec7 domain"/>
    <property type="match status" value="1"/>
</dbReference>
<evidence type="ECO:0000256" key="1">
    <source>
        <dbReference type="SAM" id="MobiDB-lite"/>
    </source>
</evidence>
<dbReference type="InterPro" id="IPR000904">
    <property type="entry name" value="Sec7_dom"/>
</dbReference>
<feature type="compositionally biased region" description="Pro residues" evidence="1">
    <location>
        <begin position="128"/>
        <end position="145"/>
    </location>
</feature>
<evidence type="ECO:0008006" key="6">
    <source>
        <dbReference type="Google" id="ProtNLM"/>
    </source>
</evidence>
<dbReference type="PANTHER" id="PTHR10663:SF405">
    <property type="entry name" value="ARF GUANINE NUCLEOTIDE EXCHANGE FACTOR SYT1"/>
    <property type="match status" value="1"/>
</dbReference>
<feature type="compositionally biased region" description="Basic and acidic residues" evidence="1">
    <location>
        <begin position="91"/>
        <end position="100"/>
    </location>
</feature>
<dbReference type="InterPro" id="IPR023394">
    <property type="entry name" value="Sec7_C_sf"/>
</dbReference>
<proteinExistence type="predicted"/>
<dbReference type="Pfam" id="PF01369">
    <property type="entry name" value="Sec7"/>
    <property type="match status" value="1"/>
</dbReference>
<evidence type="ECO:0000259" key="2">
    <source>
        <dbReference type="PROSITE" id="PS50003"/>
    </source>
</evidence>
<dbReference type="PROSITE" id="PS50003">
    <property type="entry name" value="PH_DOMAIN"/>
    <property type="match status" value="1"/>
</dbReference>
<feature type="compositionally biased region" description="Basic and acidic residues" evidence="1">
    <location>
        <begin position="1407"/>
        <end position="1416"/>
    </location>
</feature>
<feature type="compositionally biased region" description="Basic and acidic residues" evidence="1">
    <location>
        <begin position="251"/>
        <end position="264"/>
    </location>
</feature>
<accession>A0A6G1HDC5</accession>
<feature type="compositionally biased region" description="Low complexity" evidence="1">
    <location>
        <begin position="431"/>
        <end position="444"/>
    </location>
</feature>
<feature type="compositionally biased region" description="Basic and acidic residues" evidence="1">
    <location>
        <begin position="1453"/>
        <end position="1464"/>
    </location>
</feature>
<dbReference type="GO" id="GO:0005085">
    <property type="term" value="F:guanyl-nucleotide exchange factor activity"/>
    <property type="evidence" value="ECO:0007669"/>
    <property type="project" value="InterPro"/>
</dbReference>
<feature type="region of interest" description="Disordered" evidence="1">
    <location>
        <begin position="1055"/>
        <end position="1295"/>
    </location>
</feature>
<feature type="compositionally biased region" description="Polar residues" evidence="1">
    <location>
        <begin position="468"/>
        <end position="485"/>
    </location>
</feature>
<dbReference type="EMBL" id="ML977140">
    <property type="protein sequence ID" value="KAF1991020.1"/>
    <property type="molecule type" value="Genomic_DNA"/>
</dbReference>
<protein>
    <recommendedName>
        <fullName evidence="6">SEC7 domain-containing protein</fullName>
    </recommendedName>
</protein>
<keyword evidence="5" id="KW-1185">Reference proteome</keyword>
<feature type="compositionally biased region" description="Polar residues" evidence="1">
    <location>
        <begin position="1057"/>
        <end position="1081"/>
    </location>
</feature>
<dbReference type="InterPro" id="IPR001849">
    <property type="entry name" value="PH_domain"/>
</dbReference>
<feature type="region of interest" description="Disordered" evidence="1">
    <location>
        <begin position="371"/>
        <end position="485"/>
    </location>
</feature>
<feature type="compositionally biased region" description="Basic and acidic residues" evidence="1">
    <location>
        <begin position="185"/>
        <end position="196"/>
    </location>
</feature>
<feature type="compositionally biased region" description="Polar residues" evidence="1">
    <location>
        <begin position="1163"/>
        <end position="1174"/>
    </location>
</feature>
<reference evidence="4" key="1">
    <citation type="journal article" date="2020" name="Stud. Mycol.">
        <title>101 Dothideomycetes genomes: a test case for predicting lifestyles and emergence of pathogens.</title>
        <authorList>
            <person name="Haridas S."/>
            <person name="Albert R."/>
            <person name="Binder M."/>
            <person name="Bloem J."/>
            <person name="Labutti K."/>
            <person name="Salamov A."/>
            <person name="Andreopoulos B."/>
            <person name="Baker S."/>
            <person name="Barry K."/>
            <person name="Bills G."/>
            <person name="Bluhm B."/>
            <person name="Cannon C."/>
            <person name="Castanera R."/>
            <person name="Culley D."/>
            <person name="Daum C."/>
            <person name="Ezra D."/>
            <person name="Gonzalez J."/>
            <person name="Henrissat B."/>
            <person name="Kuo A."/>
            <person name="Liang C."/>
            <person name="Lipzen A."/>
            <person name="Lutzoni F."/>
            <person name="Magnuson J."/>
            <person name="Mondo S."/>
            <person name="Nolan M."/>
            <person name="Ohm R."/>
            <person name="Pangilinan J."/>
            <person name="Park H.-J."/>
            <person name="Ramirez L."/>
            <person name="Alfaro M."/>
            <person name="Sun H."/>
            <person name="Tritt A."/>
            <person name="Yoshinaga Y."/>
            <person name="Zwiers L.-H."/>
            <person name="Turgeon B."/>
            <person name="Goodwin S."/>
            <person name="Spatafora J."/>
            <person name="Crous P."/>
            <person name="Grigoriev I."/>
        </authorList>
    </citation>
    <scope>NUCLEOTIDE SEQUENCE</scope>
    <source>
        <strain evidence="4">CBS 113979</strain>
    </source>
</reference>
<feature type="compositionally biased region" description="Polar residues" evidence="1">
    <location>
        <begin position="308"/>
        <end position="327"/>
    </location>
</feature>
<feature type="domain" description="SEC7" evidence="3">
    <location>
        <begin position="486"/>
        <end position="646"/>
    </location>
</feature>
<dbReference type="InterPro" id="IPR011993">
    <property type="entry name" value="PH-like_dom_sf"/>
</dbReference>
<feature type="compositionally biased region" description="Polar residues" evidence="1">
    <location>
        <begin position="1323"/>
        <end position="1345"/>
    </location>
</feature>
<dbReference type="SMART" id="SM00222">
    <property type="entry name" value="Sec7"/>
    <property type="match status" value="1"/>
</dbReference>
<feature type="compositionally biased region" description="Polar residues" evidence="1">
    <location>
        <begin position="1469"/>
        <end position="1478"/>
    </location>
</feature>
<sequence length="1478" mass="163024">MPLKGLRPNKSERDLRRRRTLDFSTFSTKPPRDPSPQRPARASDTIPETRQRQRHSEDGSQTDGAIHRMSAFIGTPTSSLVTPPAPPSPSHTEEHSDNRRFSNMWRFRNASDSQLSKRVPENGASEIPPVPALPAVAPDPHPQPAPKIITTAPTLEAPARNERRKSKFLQFGKQKTPDDIEEGENTPKRAPSDIRPKMNNRRSGLGSFRAGGKKLSIDESARQSMDERLSAPPSRGEQSSQRLAPPSRYSESSRSDRTSEDHPQRTSTPTPGTSHKESRFSWHPRRNKNRNSLFPLPVKISPPEFPNTAPTTPRGSTSALNSESPSDSAGPYSSPRTAIHRAHTASDAINGSPTLLHSSTHAALAGSSISFAAPGTSALTRKRSSASTRSSALNMPLRDRLRRTRSSTVGSSDAHPDDTPPTPSLHGGVSGRTSTSTAGRSSFTNLFGLSNRFRHGSEPHSPRHGSPGRTNSGTPGPGSQSNSLSLSREVFVLPDREEGESPVKYLERVEETVDRSQIPSLLCKTNDSFSEAVMRSYMRKFAFFGDPLDMCMRKLLMDVDLPKETQHIDRVIEAFANRYDECNPGIFITAENAYFTAFSILVLQTDLFNRNNKRKMTRTQYLKTVAEPAHTSTEVLGCFYDNIIYTPFIRVEDEPDLKNSHRKAKKILSKPTAVSETIKKSREPVDPYTLIFENKLDVLRPPIREVVAMEDPYNYTGTSKGFDIKFLMRTSKSGIIQIESARSRPDAFMTPSTTDTPEEAKVGLVDLPVDKVGVLWRKDPKRKAGRSPWQEWGAVLTGSGLSFFRNVGWVKNLIHQYDQHLKSGNSGVPVVFRPAVQMFKADYFLPTEKGVALQDTMYRKHKNAFTFFSGHGSEEIFLADNETELNDWMAKLNHQAAFRTAGVHPRGLIGGNYEGQRRRGMRRLESATSARTVQTPTGEVTIQSGKIDHQLAQQISAARMEEMQQKILDTETKIATIIQELDEELRNARHLLVLAPIQAKTREQIVLAAGAINARLKWVRTEMWRNKCHRDILAMDLEDERKTLADKQARIDRIRGSATSPVSSTTQNGVHRLNSIASSIASPKPMPQSPKITEERPSTASSVDSDVDEDEFTTPPETTPEHSPKQVKPLLSPLHISTRSNKSPILSPFMPHTPRYDQDNLTHRSSISSATGRASETRSEYTTPMLVGDDEAEAIRESSPGFTLDGARPETPVSEDDGDANPTPTPGSPDSKVKVRRSLHRTLRDGRHGDSPMSHRTSRKFKDSTSSAGTSEKNADNEDGEGLTRAKGSFTVHGKKASVVTFGSEWQNMSAEERFKLRKQAHTGANDSNSNITSAVDDNLASSSVPHLPSIHHHGNSASSIGSSSTATTSPGLKQERSSSLASVAETPREMPRKMPPLALRERRQKKMEALSRSHTAESLPALANSPPESIMGSRTDDEHSSLMPNGLSTDGAGEHEELEHGGNLDRAVTTQPQAVEA</sequence>
<dbReference type="PANTHER" id="PTHR10663">
    <property type="entry name" value="GUANYL-NUCLEOTIDE EXCHANGE FACTOR"/>
    <property type="match status" value="1"/>
</dbReference>
<feature type="compositionally biased region" description="Basic and acidic residues" evidence="1">
    <location>
        <begin position="47"/>
        <end position="58"/>
    </location>
</feature>
<feature type="compositionally biased region" description="Basic and acidic residues" evidence="1">
    <location>
        <begin position="215"/>
        <end position="229"/>
    </location>
</feature>
<dbReference type="PROSITE" id="PS50190">
    <property type="entry name" value="SEC7"/>
    <property type="match status" value="1"/>
</dbReference>